<organism evidence="1 2">
    <name type="scientific">Bradyrhizobium centrolobii</name>
    <dbReference type="NCBI Taxonomy" id="1505087"/>
    <lineage>
        <taxon>Bacteria</taxon>
        <taxon>Pseudomonadati</taxon>
        <taxon>Pseudomonadota</taxon>
        <taxon>Alphaproteobacteria</taxon>
        <taxon>Hyphomicrobiales</taxon>
        <taxon>Nitrobacteraceae</taxon>
        <taxon>Bradyrhizobium</taxon>
    </lineage>
</organism>
<gene>
    <name evidence="1" type="ORF">AYJ54_01100</name>
</gene>
<keyword evidence="2" id="KW-1185">Reference proteome</keyword>
<evidence type="ECO:0000313" key="2">
    <source>
        <dbReference type="Proteomes" id="UP000076959"/>
    </source>
</evidence>
<accession>A0A176YFX0</accession>
<dbReference type="EMBL" id="LUUB01000079">
    <property type="protein sequence ID" value="OAF05532.1"/>
    <property type="molecule type" value="Genomic_DNA"/>
</dbReference>
<name>A0A176YFX0_9BRAD</name>
<protein>
    <submittedName>
        <fullName evidence="1">Uncharacterized protein</fullName>
    </submittedName>
</protein>
<dbReference type="Proteomes" id="UP000076959">
    <property type="component" value="Unassembled WGS sequence"/>
</dbReference>
<dbReference type="STRING" id="1505087.AYJ54_01100"/>
<comment type="caution">
    <text evidence="1">The sequence shown here is derived from an EMBL/GenBank/DDBJ whole genome shotgun (WGS) entry which is preliminary data.</text>
</comment>
<sequence>MTGLANAQPILHALPLVQLLQFGVEVPIRFGRPGGAINFPRARVVLDGGENYPLDDLGLPHSFR</sequence>
<evidence type="ECO:0000313" key="1">
    <source>
        <dbReference type="EMBL" id="OAF05532.1"/>
    </source>
</evidence>
<proteinExistence type="predicted"/>
<reference evidence="1 2" key="1">
    <citation type="submission" date="2016-03" db="EMBL/GenBank/DDBJ databases">
        <title>Draft Genome Sequence of the Strain BR 10245 (Bradyrhizobium sp.) isolated from nodules of Centrolobium paraense.</title>
        <authorList>
            <person name="Simoes-Araujo J.L.Sr."/>
            <person name="Barauna A.C."/>
            <person name="Silva K."/>
            <person name="Zilli J.E."/>
        </authorList>
    </citation>
    <scope>NUCLEOTIDE SEQUENCE [LARGE SCALE GENOMIC DNA]</scope>
    <source>
        <strain evidence="1 2">BR 10245</strain>
    </source>
</reference>
<dbReference type="AlphaFoldDB" id="A0A176YFX0"/>